<accession>A0A4P6A1F9</accession>
<dbReference type="RefSeq" id="WP_141296471.1">
    <property type="nucleotide sequence ID" value="NZ_BJCD01000091.1"/>
</dbReference>
<reference evidence="2" key="1">
    <citation type="submission" date="2019-02" db="EMBL/GenBank/DDBJ databases">
        <title>Draft genome sequence of Planktothrix agardhii NIES-905.</title>
        <authorList>
            <person name="Yamaguchi H."/>
            <person name="Suzuki S."/>
            <person name="Kawachi M."/>
        </authorList>
    </citation>
    <scope>NUCLEOTIDE SEQUENCE [LARGE SCALE GENOMIC DNA]</scope>
    <source>
        <strain evidence="2">CCAP 1459/11A</strain>
    </source>
</reference>
<dbReference type="Proteomes" id="UP000299794">
    <property type="component" value="Unassembled WGS sequence"/>
</dbReference>
<dbReference type="EMBL" id="BJCD01000091">
    <property type="protein sequence ID" value="GDZ96325.1"/>
    <property type="molecule type" value="Genomic_DNA"/>
</dbReference>
<dbReference type="Pfam" id="PF07505">
    <property type="entry name" value="DUF5131"/>
    <property type="match status" value="1"/>
</dbReference>
<name>A0A4P6A1F9_PLAAG</name>
<sequence>MTTIAWTDETINPIVGCSRVAGSPGCERCYAATAAKTARLQQFPQYQKVAKWNGTVEFVEKQLEKPYEWKKSKKIFICSMADIFHENVPFNWVEEIFYMIENCPQHTFQILTKRPERMIEFFDWYIARNSDHSVELQWTMPDNIWLGVSCENQAMADKRIPLLMEIPAKVRFLSCEPLLEPINLSKFLPIEWSEIAEDWIESWPGIGSYSRDAYPDWIIVGGESGAGSRPCHIDWIRDIASQCQSAKVPVFIKQLGSNAIATRSDNTGNYKLKLKDRKGSDILEWFDDLRLQQFPN</sequence>
<evidence type="ECO:0000313" key="1">
    <source>
        <dbReference type="EMBL" id="GDZ96325.1"/>
    </source>
</evidence>
<dbReference type="AlphaFoldDB" id="A0A4P6A1F9"/>
<gene>
    <name evidence="1" type="ORF">PA905_48610</name>
</gene>
<protein>
    <submittedName>
        <fullName evidence="1">Phage Gp37Gp68 family protein</fullName>
    </submittedName>
</protein>
<comment type="caution">
    <text evidence="1">The sequence shown here is derived from an EMBL/GenBank/DDBJ whole genome shotgun (WGS) entry which is preliminary data.</text>
</comment>
<proteinExistence type="predicted"/>
<dbReference type="InterPro" id="IPR011101">
    <property type="entry name" value="DUF5131"/>
</dbReference>
<organism evidence="1 2">
    <name type="scientific">Planktothrix agardhii CCAP 1459/11A</name>
    <dbReference type="NCBI Taxonomy" id="282420"/>
    <lineage>
        <taxon>Bacteria</taxon>
        <taxon>Bacillati</taxon>
        <taxon>Cyanobacteriota</taxon>
        <taxon>Cyanophyceae</taxon>
        <taxon>Oscillatoriophycideae</taxon>
        <taxon>Oscillatoriales</taxon>
        <taxon>Microcoleaceae</taxon>
        <taxon>Planktothrix</taxon>
    </lineage>
</organism>
<evidence type="ECO:0000313" key="2">
    <source>
        <dbReference type="Proteomes" id="UP000299794"/>
    </source>
</evidence>